<dbReference type="PANTHER" id="PTHR48021">
    <property type="match status" value="1"/>
</dbReference>
<dbReference type="InterPro" id="IPR036259">
    <property type="entry name" value="MFS_trans_sf"/>
</dbReference>
<dbReference type="InterPro" id="IPR020846">
    <property type="entry name" value="MFS_dom"/>
</dbReference>
<feature type="transmembrane region" description="Helical" evidence="8">
    <location>
        <begin position="290"/>
        <end position="310"/>
    </location>
</feature>
<evidence type="ECO:0000256" key="2">
    <source>
        <dbReference type="ARBA" id="ARBA00022448"/>
    </source>
</evidence>
<keyword evidence="3" id="KW-1003">Cell membrane</keyword>
<evidence type="ECO:0000256" key="4">
    <source>
        <dbReference type="ARBA" id="ARBA00022597"/>
    </source>
</evidence>
<keyword evidence="7 8" id="KW-0472">Membrane</keyword>
<dbReference type="InterPro" id="IPR005828">
    <property type="entry name" value="MFS_sugar_transport-like"/>
</dbReference>
<dbReference type="InterPro" id="IPR050549">
    <property type="entry name" value="MFS_Trehalose_Transporter"/>
</dbReference>
<dbReference type="Pfam" id="PF00083">
    <property type="entry name" value="Sugar_tr"/>
    <property type="match status" value="1"/>
</dbReference>
<dbReference type="PROSITE" id="PS00217">
    <property type="entry name" value="SUGAR_TRANSPORT_2"/>
    <property type="match status" value="1"/>
</dbReference>
<organism evidence="10">
    <name type="scientific">Cuerna arida</name>
    <dbReference type="NCBI Taxonomy" id="1464854"/>
    <lineage>
        <taxon>Eukaryota</taxon>
        <taxon>Metazoa</taxon>
        <taxon>Ecdysozoa</taxon>
        <taxon>Arthropoda</taxon>
        <taxon>Hexapoda</taxon>
        <taxon>Insecta</taxon>
        <taxon>Pterygota</taxon>
        <taxon>Neoptera</taxon>
        <taxon>Paraneoptera</taxon>
        <taxon>Hemiptera</taxon>
        <taxon>Auchenorrhyncha</taxon>
        <taxon>Membracoidea</taxon>
        <taxon>Cicadellidae</taxon>
        <taxon>Cicadellinae</taxon>
        <taxon>Proconiini</taxon>
        <taxon>Cuerna</taxon>
    </lineage>
</organism>
<evidence type="ECO:0000259" key="9">
    <source>
        <dbReference type="PROSITE" id="PS50850"/>
    </source>
</evidence>
<dbReference type="PROSITE" id="PS00216">
    <property type="entry name" value="SUGAR_TRANSPORT_1"/>
    <property type="match status" value="1"/>
</dbReference>
<feature type="transmembrane region" description="Helical" evidence="8">
    <location>
        <begin position="168"/>
        <end position="186"/>
    </location>
</feature>
<gene>
    <name evidence="10" type="ORF">g.16815</name>
</gene>
<feature type="transmembrane region" description="Helical" evidence="8">
    <location>
        <begin position="415"/>
        <end position="438"/>
    </location>
</feature>
<evidence type="ECO:0000256" key="3">
    <source>
        <dbReference type="ARBA" id="ARBA00022475"/>
    </source>
</evidence>
<feature type="transmembrane region" description="Helical" evidence="8">
    <location>
        <begin position="386"/>
        <end position="409"/>
    </location>
</feature>
<dbReference type="InterPro" id="IPR005829">
    <property type="entry name" value="Sugar_transporter_CS"/>
</dbReference>
<reference evidence="10" key="1">
    <citation type="submission" date="2015-11" db="EMBL/GenBank/DDBJ databases">
        <title>De novo transcriptome assembly of four potential Pierce s Disease insect vectors from Arizona vineyards.</title>
        <authorList>
            <person name="Tassone E.E."/>
        </authorList>
    </citation>
    <scope>NUCLEOTIDE SEQUENCE</scope>
</reference>
<feature type="transmembrane region" description="Helical" evidence="8">
    <location>
        <begin position="317"/>
        <end position="338"/>
    </location>
</feature>
<dbReference type="FunFam" id="1.20.1250.20:FF:000218">
    <property type="entry name" value="facilitated trehalose transporter Tret1"/>
    <property type="match status" value="1"/>
</dbReference>
<feature type="domain" description="Major facilitator superfamily (MFS) profile" evidence="9">
    <location>
        <begin position="14"/>
        <end position="441"/>
    </location>
</feature>
<evidence type="ECO:0000313" key="10">
    <source>
        <dbReference type="EMBL" id="JAS46220.1"/>
    </source>
</evidence>
<keyword evidence="2" id="KW-0813">Transport</keyword>
<dbReference type="PROSITE" id="PS50850">
    <property type="entry name" value="MFS"/>
    <property type="match status" value="1"/>
</dbReference>
<dbReference type="EMBL" id="GECZ01023549">
    <property type="protein sequence ID" value="JAS46220.1"/>
    <property type="molecule type" value="Transcribed_RNA"/>
</dbReference>
<comment type="subcellular location">
    <subcellularLocation>
        <location evidence="1">Cell membrane</location>
        <topology evidence="1">Multi-pass membrane protein</topology>
    </subcellularLocation>
</comment>
<dbReference type="PANTHER" id="PTHR48021:SF46">
    <property type="entry name" value="MAJOR FACILITATOR SUPERFAMILY (MFS) PROFILE DOMAIN-CONTAINING PROTEIN"/>
    <property type="match status" value="1"/>
</dbReference>
<feature type="transmembrane region" description="Helical" evidence="8">
    <location>
        <begin position="82"/>
        <end position="100"/>
    </location>
</feature>
<dbReference type="AlphaFoldDB" id="A0A1B6F7R0"/>
<evidence type="ECO:0000256" key="5">
    <source>
        <dbReference type="ARBA" id="ARBA00022692"/>
    </source>
</evidence>
<name>A0A1B6F7R0_9HEMI</name>
<feature type="transmembrane region" description="Helical" evidence="8">
    <location>
        <begin position="254"/>
        <end position="278"/>
    </location>
</feature>
<feature type="transmembrane region" description="Helical" evidence="8">
    <location>
        <begin position="106"/>
        <end position="129"/>
    </location>
</feature>
<sequence>MIPHTLGTLRQYSAAVSASLSVFIIGNWLAWPSSAVKEILSGQTKLTISSEEVSWAVALLDLGNIISPIPSSYISDWIGRKLTLVIMSFALFSTWLLTIFGTNAYYLYIARLIAGLCKGISFTVVPIYLGEIASTNIRGGIGTIFCGLMNYGMLYELCIGPLVSYETLNILSSPFPVLFFLLFFRFPESPYFFLMKGRTAEAQMSLAWFRNLKEDSSELDMEMKRISANVEEDMKDKGGFKDLLSNAGVRKAMLIAMSLALLQRLSGMSSIIAFSAVTLPATGGYFSPEVYMLFFGITSIVGQSICVILIDKFGRKPLLIVSNAGCALSTGISALFYWLNTSTDLTDYNWVPYFCVILFGIMFTIGIGTIPSVICVELFSSDIRSYAASAAAMFYALGSFITNKLYLYVHLTIGVHYMFLFFTVSSLVCLVFTCTVFFETNGKSFPEIQNILQNRVTNDQP</sequence>
<accession>A0A1B6F7R0</accession>
<feature type="transmembrane region" description="Helical" evidence="8">
    <location>
        <begin position="12"/>
        <end position="33"/>
    </location>
</feature>
<keyword evidence="4" id="KW-0762">Sugar transport</keyword>
<dbReference type="PRINTS" id="PR00171">
    <property type="entry name" value="SUGRTRNSPORT"/>
</dbReference>
<keyword evidence="5 8" id="KW-0812">Transmembrane</keyword>
<protein>
    <recommendedName>
        <fullName evidence="9">Major facilitator superfamily (MFS) profile domain-containing protein</fullName>
    </recommendedName>
</protein>
<evidence type="ECO:0000256" key="1">
    <source>
        <dbReference type="ARBA" id="ARBA00004651"/>
    </source>
</evidence>
<dbReference type="SUPFAM" id="SSF103473">
    <property type="entry name" value="MFS general substrate transporter"/>
    <property type="match status" value="1"/>
</dbReference>
<proteinExistence type="predicted"/>
<feature type="transmembrane region" description="Helical" evidence="8">
    <location>
        <begin position="350"/>
        <end position="374"/>
    </location>
</feature>
<evidence type="ECO:0000256" key="8">
    <source>
        <dbReference type="SAM" id="Phobius"/>
    </source>
</evidence>
<dbReference type="GO" id="GO:0022857">
    <property type="term" value="F:transmembrane transporter activity"/>
    <property type="evidence" value="ECO:0007669"/>
    <property type="project" value="InterPro"/>
</dbReference>
<dbReference type="GO" id="GO:0005886">
    <property type="term" value="C:plasma membrane"/>
    <property type="evidence" value="ECO:0007669"/>
    <property type="project" value="UniProtKB-SubCell"/>
</dbReference>
<dbReference type="Gene3D" id="1.20.1250.20">
    <property type="entry name" value="MFS general substrate transporter like domains"/>
    <property type="match status" value="1"/>
</dbReference>
<feature type="transmembrane region" description="Helical" evidence="8">
    <location>
        <begin position="53"/>
        <end position="70"/>
    </location>
</feature>
<evidence type="ECO:0000256" key="6">
    <source>
        <dbReference type="ARBA" id="ARBA00022989"/>
    </source>
</evidence>
<dbReference type="InterPro" id="IPR003663">
    <property type="entry name" value="Sugar/inositol_transpt"/>
</dbReference>
<keyword evidence="6 8" id="KW-1133">Transmembrane helix</keyword>
<evidence type="ECO:0000256" key="7">
    <source>
        <dbReference type="ARBA" id="ARBA00023136"/>
    </source>
</evidence>
<feature type="transmembrane region" description="Helical" evidence="8">
    <location>
        <begin position="141"/>
        <end position="162"/>
    </location>
</feature>